<accession>A0A5P9QE33</accession>
<dbReference type="Proteomes" id="UP000326702">
    <property type="component" value="Chromosome"/>
</dbReference>
<dbReference type="RefSeq" id="WP_036947428.1">
    <property type="nucleotide sequence ID" value="NZ_BAABIH010000024.1"/>
</dbReference>
<keyword evidence="2" id="KW-1185">Reference proteome</keyword>
<name>A0A5P9QE33_9MICO</name>
<evidence type="ECO:0000313" key="2">
    <source>
        <dbReference type="Proteomes" id="UP000326702"/>
    </source>
</evidence>
<dbReference type="KEGG" id="lxl:KDY119_03070"/>
<protein>
    <submittedName>
        <fullName evidence="1">Uncharacterized protein</fullName>
    </submittedName>
</protein>
<proteinExistence type="predicted"/>
<gene>
    <name evidence="1" type="ORF">KDY119_03070</name>
</gene>
<organism evidence="1 2">
    <name type="scientific">Luteimicrobium xylanilyticum</name>
    <dbReference type="NCBI Taxonomy" id="1133546"/>
    <lineage>
        <taxon>Bacteria</taxon>
        <taxon>Bacillati</taxon>
        <taxon>Actinomycetota</taxon>
        <taxon>Actinomycetes</taxon>
        <taxon>Micrococcales</taxon>
        <taxon>Luteimicrobium</taxon>
    </lineage>
</organism>
<dbReference type="AlphaFoldDB" id="A0A5P9QE33"/>
<sequence>MTRPARTVARLETSLTLARAASDRRSYSVSARLDAVLDDDHRVVLLDDRGWSTAGPVGTGERLDLAELEETARVVVGPDEPAHGRTHEEEARLHWSALADVLAGAGVASTGAELARLPHGVVLDERLLARVRR</sequence>
<dbReference type="EMBL" id="CP045529">
    <property type="protein sequence ID" value="QFU99539.1"/>
    <property type="molecule type" value="Genomic_DNA"/>
</dbReference>
<evidence type="ECO:0000313" key="1">
    <source>
        <dbReference type="EMBL" id="QFU99539.1"/>
    </source>
</evidence>
<reference evidence="1 2" key="1">
    <citation type="submission" date="2019-10" db="EMBL/GenBank/DDBJ databases">
        <title>Genome sequence of Luteimicrobium xylanilyticum HY-24.</title>
        <authorList>
            <person name="Kim D.Y."/>
            <person name="Park H.-Y."/>
        </authorList>
    </citation>
    <scope>NUCLEOTIDE SEQUENCE [LARGE SCALE GENOMIC DNA]</scope>
    <source>
        <strain evidence="1 2">HY-24</strain>
    </source>
</reference>